<dbReference type="Proteomes" id="UP000092666">
    <property type="component" value="Unassembled WGS sequence"/>
</dbReference>
<dbReference type="Gene3D" id="3.30.460.10">
    <property type="entry name" value="Beta Polymerase, domain 2"/>
    <property type="match status" value="1"/>
</dbReference>
<feature type="region of interest" description="Disordered" evidence="1">
    <location>
        <begin position="855"/>
        <end position="894"/>
    </location>
</feature>
<evidence type="ECO:0000313" key="4">
    <source>
        <dbReference type="Proteomes" id="UP000092666"/>
    </source>
</evidence>
<evidence type="ECO:0000313" key="3">
    <source>
        <dbReference type="EMBL" id="OCF33501.1"/>
    </source>
</evidence>
<name>A0A1B9GR46_9TREE</name>
<feature type="region of interest" description="Disordered" evidence="1">
    <location>
        <begin position="94"/>
        <end position="113"/>
    </location>
</feature>
<feature type="domain" description="Poly(A) RNA polymerase mitochondrial-like central palm" evidence="2">
    <location>
        <begin position="414"/>
        <end position="586"/>
    </location>
</feature>
<feature type="region of interest" description="Disordered" evidence="1">
    <location>
        <begin position="351"/>
        <end position="376"/>
    </location>
</feature>
<dbReference type="GO" id="GO:0031123">
    <property type="term" value="P:RNA 3'-end processing"/>
    <property type="evidence" value="ECO:0007669"/>
    <property type="project" value="TreeGrafter"/>
</dbReference>
<dbReference type="GO" id="GO:0016779">
    <property type="term" value="F:nucleotidyltransferase activity"/>
    <property type="evidence" value="ECO:0007669"/>
    <property type="project" value="UniProtKB-ARBA"/>
</dbReference>
<feature type="compositionally biased region" description="Low complexity" evidence="1">
    <location>
        <begin position="140"/>
        <end position="157"/>
    </location>
</feature>
<reference evidence="4" key="2">
    <citation type="submission" date="2013-12" db="EMBL/GenBank/DDBJ databases">
        <title>Evolution of pathogenesis and genome organization in the Tremellales.</title>
        <authorList>
            <person name="Cuomo C."/>
            <person name="Litvintseva A."/>
            <person name="Heitman J."/>
            <person name="Chen Y."/>
            <person name="Sun S."/>
            <person name="Springer D."/>
            <person name="Dromer F."/>
            <person name="Young S."/>
            <person name="Zeng Q."/>
            <person name="Chapman S."/>
            <person name="Gujja S."/>
            <person name="Saif S."/>
            <person name="Birren B."/>
        </authorList>
    </citation>
    <scope>NUCLEOTIDE SEQUENCE [LARGE SCALE GENOMIC DNA]</scope>
    <source>
        <strain evidence="4">BCC8398</strain>
    </source>
</reference>
<dbReference type="SUPFAM" id="SSF81631">
    <property type="entry name" value="PAP/OAS1 substrate-binding domain"/>
    <property type="match status" value="1"/>
</dbReference>
<dbReference type="EMBL" id="KI669505">
    <property type="protein sequence ID" value="OCF33501.1"/>
    <property type="molecule type" value="Genomic_DNA"/>
</dbReference>
<organism evidence="3 4">
    <name type="scientific">Kwoniella heveanensis BCC8398</name>
    <dbReference type="NCBI Taxonomy" id="1296120"/>
    <lineage>
        <taxon>Eukaryota</taxon>
        <taxon>Fungi</taxon>
        <taxon>Dikarya</taxon>
        <taxon>Basidiomycota</taxon>
        <taxon>Agaricomycotina</taxon>
        <taxon>Tremellomycetes</taxon>
        <taxon>Tremellales</taxon>
        <taxon>Cryptococcaceae</taxon>
        <taxon>Kwoniella</taxon>
    </lineage>
</organism>
<sequence length="894" mass="97616">MSSSAPFILTPTIRPSPSLISFDSHSLRPTSLSLLDIDTYENLSLEFIDRLLSDDYNRSPVVEPAPSPPSVPKAIRPDRGRSASPHRRAALPLSYQTHHPASSSHNARASTTTPPLVDVDCTYANQSSLKPAVNQVYRQSLTPESPPSRTSSISSTPDLTPDTSFSSNARGTAYIHGSNDDIVTWSTSILLSDPAEIAGLFRLDIQPLPYPTEALVSKPELKPLPPKVEAALIDFSNETNDGDCLKPITSEEGRQIELQDFRQVTDPFGEPLQNDFGLDLDPEEYEDDAAAPDTLVDLSSSTDSVGGSTSSWLSPAEYQTVIESALAKVKRTYHSPKPRRTGEEGYDVMSLLDSTSTNGNGPSHGRDATPSSMDSADAEPAIHTISPYSLLLANPSPRLTVPPEILDPPTPDTLQSGIMSSWKKTEPSKESRVYKKEFLKSLTRLVNGRFGNLKMPDGSARFKVDVFGSVSWGGETGKSGDMDLVILVSGYHPSLWRQPPDTPSLPSNGNARRNAPTPIQGLPQVYHTYALATCLRNAGMQEVQPIPGASTPIVKFKATGSEALECDINANDLGGWYNSLLILHYCLISPYLLRPLIHVLKLWASAHNLNDASGSKGPATMSSYCLTLMAIAYLQHRGCLPNLQAEINVPPISRPADEDPDVVWVSWSKDQGVPAHVAFARSPPVGWKSAEPDLTVADALRGFFAFFSTTPAGSAQGGEKKRFNHRTEIISIIQGGIAKRVRAVGAEKVEEDQLRAQMQRDGFKLDEIQAVMTHFREKRIEEEERMGKGDRGIQPRNWSERRLVVQDPFLWAKNCAGMISKSGLDRWFDCVDKANRLFRFRGSEATIEELLYNPMPVTPGAPQRGRGRGRGRGTPSPVGAGMRGSLIGRGGPRW</sequence>
<dbReference type="GO" id="GO:0010605">
    <property type="term" value="P:negative regulation of macromolecule metabolic process"/>
    <property type="evidence" value="ECO:0007669"/>
    <property type="project" value="UniProtKB-ARBA"/>
</dbReference>
<dbReference type="OrthoDB" id="2274644at2759"/>
<feature type="region of interest" description="Disordered" evidence="1">
    <location>
        <begin position="138"/>
        <end position="165"/>
    </location>
</feature>
<evidence type="ECO:0000256" key="1">
    <source>
        <dbReference type="SAM" id="MobiDB-lite"/>
    </source>
</evidence>
<dbReference type="PANTHER" id="PTHR12271:SF40">
    <property type="entry name" value="POLY(A) RNA POLYMERASE GLD2"/>
    <property type="match status" value="1"/>
</dbReference>
<dbReference type="PANTHER" id="PTHR12271">
    <property type="entry name" value="POLY A POLYMERASE CID PAP -RELATED"/>
    <property type="match status" value="1"/>
</dbReference>
<keyword evidence="4" id="KW-1185">Reference proteome</keyword>
<dbReference type="Gene3D" id="1.10.1410.10">
    <property type="match status" value="1"/>
</dbReference>
<proteinExistence type="predicted"/>
<dbReference type="STRING" id="1296120.A0A1B9GR46"/>
<dbReference type="SUPFAM" id="SSF81301">
    <property type="entry name" value="Nucleotidyltransferase"/>
    <property type="match status" value="1"/>
</dbReference>
<protein>
    <recommendedName>
        <fullName evidence="2">Poly(A) RNA polymerase mitochondrial-like central palm domain-containing protein</fullName>
    </recommendedName>
</protein>
<dbReference type="Pfam" id="PF22600">
    <property type="entry name" value="MTPAP-like_central"/>
    <property type="match status" value="1"/>
</dbReference>
<accession>A0A1B9GR46</accession>
<reference evidence="3 4" key="1">
    <citation type="submission" date="2013-07" db="EMBL/GenBank/DDBJ databases">
        <title>The Genome Sequence of Cryptococcus heveanensis BCC8398.</title>
        <authorList>
            <consortium name="The Broad Institute Genome Sequencing Platform"/>
            <person name="Cuomo C."/>
            <person name="Litvintseva A."/>
            <person name="Chen Y."/>
            <person name="Heitman J."/>
            <person name="Sun S."/>
            <person name="Springer D."/>
            <person name="Dromer F."/>
            <person name="Young S.K."/>
            <person name="Zeng Q."/>
            <person name="Gargeya S."/>
            <person name="Fitzgerald M."/>
            <person name="Abouelleil A."/>
            <person name="Alvarado L."/>
            <person name="Berlin A.M."/>
            <person name="Chapman S.B."/>
            <person name="Dewar J."/>
            <person name="Goldberg J."/>
            <person name="Griggs A."/>
            <person name="Gujja S."/>
            <person name="Hansen M."/>
            <person name="Howarth C."/>
            <person name="Imamovic A."/>
            <person name="Larimer J."/>
            <person name="McCowan C."/>
            <person name="Murphy C."/>
            <person name="Pearson M."/>
            <person name="Priest M."/>
            <person name="Roberts A."/>
            <person name="Saif S."/>
            <person name="Shea T."/>
            <person name="Sykes S."/>
            <person name="Wortman J."/>
            <person name="Nusbaum C."/>
            <person name="Birren B."/>
        </authorList>
    </citation>
    <scope>NUCLEOTIDE SEQUENCE [LARGE SCALE GENOMIC DNA]</scope>
    <source>
        <strain evidence="3 4">BCC8398</strain>
    </source>
</reference>
<feature type="compositionally biased region" description="Polar residues" evidence="1">
    <location>
        <begin position="352"/>
        <end position="361"/>
    </location>
</feature>
<gene>
    <name evidence="3" type="ORF">I316_04922</name>
</gene>
<dbReference type="InterPro" id="IPR054708">
    <property type="entry name" value="MTPAP-like_central"/>
</dbReference>
<dbReference type="AlphaFoldDB" id="A0A1B9GR46"/>
<evidence type="ECO:0000259" key="2">
    <source>
        <dbReference type="Pfam" id="PF22600"/>
    </source>
</evidence>
<feature type="region of interest" description="Disordered" evidence="1">
    <location>
        <begin position="59"/>
        <end position="88"/>
    </location>
</feature>
<dbReference type="InterPro" id="IPR043519">
    <property type="entry name" value="NT_sf"/>
</dbReference>
<dbReference type="CDD" id="cd05402">
    <property type="entry name" value="NT_PAP_TUTase"/>
    <property type="match status" value="1"/>
</dbReference>